<gene>
    <name evidence="1" type="ORF">IYQ_21143</name>
</gene>
<dbReference type="EMBL" id="AGVO01000086">
    <property type="protein sequence ID" value="EHI50549.1"/>
    <property type="molecule type" value="Genomic_DNA"/>
</dbReference>
<comment type="caution">
    <text evidence="1">The sequence shown here is derived from an EMBL/GenBank/DDBJ whole genome shotgun (WGS) entry which is preliminary data.</text>
</comment>
<dbReference type="Proteomes" id="UP000006428">
    <property type="component" value="Unassembled WGS sequence"/>
</dbReference>
<dbReference type="RefSeq" id="WP_005320361.1">
    <property type="nucleotide sequence ID" value="NZ_AGVO01000086.1"/>
</dbReference>
<proteinExistence type="predicted"/>
<keyword evidence="2" id="KW-1185">Reference proteome</keyword>
<sequence>MSEIAIQIDTPIKTQEKFAADAGIPLGTVKKMVGRGELQIMPKYSPKARVLINMVALYQQAAAAAYPPATFR</sequence>
<organism evidence="1 2">
    <name type="scientific">Aeromonas salmonicida subsp. salmonicida 01-B526</name>
    <dbReference type="NCBI Taxonomy" id="1076135"/>
    <lineage>
        <taxon>Bacteria</taxon>
        <taxon>Pseudomonadati</taxon>
        <taxon>Pseudomonadota</taxon>
        <taxon>Gammaproteobacteria</taxon>
        <taxon>Aeromonadales</taxon>
        <taxon>Aeromonadaceae</taxon>
        <taxon>Aeromonas</taxon>
    </lineage>
</organism>
<evidence type="ECO:0000313" key="2">
    <source>
        <dbReference type="Proteomes" id="UP000006428"/>
    </source>
</evidence>
<evidence type="ECO:0000313" key="1">
    <source>
        <dbReference type="EMBL" id="EHI50549.1"/>
    </source>
</evidence>
<protein>
    <submittedName>
        <fullName evidence="1">Bacteriophage protein</fullName>
    </submittedName>
</protein>
<name>A0ABN0DUF7_AERSS</name>
<reference evidence="1 2" key="1">
    <citation type="journal article" date="2012" name="Front. Microbiol.">
        <title>Draft Genome Sequence of the Virulent Strain 01-B526 of the Fish Pathogen Aeromonas salmonicida.</title>
        <authorList>
            <person name="Charette S.J."/>
            <person name="Brochu F."/>
            <person name="Boyle B."/>
            <person name="Filion G."/>
            <person name="Tanaka K.H."/>
            <person name="Derome N."/>
        </authorList>
    </citation>
    <scope>NUCLEOTIDE SEQUENCE [LARGE SCALE GENOMIC DNA]</scope>
    <source>
        <strain evidence="1 2">01-B526</strain>
    </source>
</reference>
<accession>A0ABN0DUF7</accession>